<accession>A0AAC9JP95</accession>
<evidence type="ECO:0000313" key="2">
    <source>
        <dbReference type="EMBL" id="APF37617.1"/>
    </source>
</evidence>
<dbReference type="RefSeq" id="WP_055458196.1">
    <property type="nucleotide sequence ID" value="NZ_CP018095.1"/>
</dbReference>
<proteinExistence type="predicted"/>
<gene>
    <name evidence="2" type="ORF">BOQ54_09990</name>
</gene>
<evidence type="ECO:0000313" key="3">
    <source>
        <dbReference type="Proteomes" id="UP000182703"/>
    </source>
</evidence>
<reference evidence="2 3" key="1">
    <citation type="submission" date="2016-11" db="EMBL/GenBank/DDBJ databases">
        <title>Complete genome sequence of the aerobically denitrifying bacterium Chelatococcus daeguensis TAD1.</title>
        <authorList>
            <person name="Yang Y."/>
            <person name="Huang S."/>
            <person name="Lin E."/>
        </authorList>
    </citation>
    <scope>NUCLEOTIDE SEQUENCE [LARGE SCALE GENOMIC DNA]</scope>
    <source>
        <strain evidence="2 3">TAD1</strain>
    </source>
</reference>
<dbReference type="AlphaFoldDB" id="A0AAC9JP95"/>
<sequence>MIAAALLKEMHEAHLVRAAEAAGRAFGRCCDSDEPWLLAPDPVPVVWGRIVAPEPRPEPLKHSAVRRRPASRAA</sequence>
<name>A0AAC9JP95_9HYPH</name>
<dbReference type="Proteomes" id="UP000182703">
    <property type="component" value="Chromosome"/>
</dbReference>
<keyword evidence="3" id="KW-1185">Reference proteome</keyword>
<dbReference type="EMBL" id="CP018095">
    <property type="protein sequence ID" value="APF37617.1"/>
    <property type="molecule type" value="Genomic_DNA"/>
</dbReference>
<feature type="compositionally biased region" description="Basic residues" evidence="1">
    <location>
        <begin position="63"/>
        <end position="74"/>
    </location>
</feature>
<organism evidence="2 3">
    <name type="scientific">Chelatococcus daeguensis</name>
    <dbReference type="NCBI Taxonomy" id="444444"/>
    <lineage>
        <taxon>Bacteria</taxon>
        <taxon>Pseudomonadati</taxon>
        <taxon>Pseudomonadota</taxon>
        <taxon>Alphaproteobacteria</taxon>
        <taxon>Hyphomicrobiales</taxon>
        <taxon>Chelatococcaceae</taxon>
        <taxon>Chelatococcus</taxon>
    </lineage>
</organism>
<dbReference type="KEGG" id="cdq:BOQ54_09990"/>
<protein>
    <submittedName>
        <fullName evidence="2">Uncharacterized protein</fullName>
    </submittedName>
</protein>
<evidence type="ECO:0000256" key="1">
    <source>
        <dbReference type="SAM" id="MobiDB-lite"/>
    </source>
</evidence>
<feature type="region of interest" description="Disordered" evidence="1">
    <location>
        <begin position="55"/>
        <end position="74"/>
    </location>
</feature>